<comment type="caution">
    <text evidence="2">The sequence shown here is derived from an EMBL/GenBank/DDBJ whole genome shotgun (WGS) entry which is preliminary data.</text>
</comment>
<dbReference type="Pfam" id="PF10551">
    <property type="entry name" value="MULE"/>
    <property type="match status" value="1"/>
</dbReference>
<protein>
    <recommendedName>
        <fullName evidence="1">MULE transposase domain-containing protein</fullName>
    </recommendedName>
</protein>
<organism evidence="2 3">
    <name type="scientific">Pristionchus entomophagus</name>
    <dbReference type="NCBI Taxonomy" id="358040"/>
    <lineage>
        <taxon>Eukaryota</taxon>
        <taxon>Metazoa</taxon>
        <taxon>Ecdysozoa</taxon>
        <taxon>Nematoda</taxon>
        <taxon>Chromadorea</taxon>
        <taxon>Rhabditida</taxon>
        <taxon>Rhabditina</taxon>
        <taxon>Diplogasteromorpha</taxon>
        <taxon>Diplogasteroidea</taxon>
        <taxon>Neodiplogasteridae</taxon>
        <taxon>Pristionchus</taxon>
    </lineage>
</organism>
<feature type="non-terminal residue" evidence="2">
    <location>
        <position position="1"/>
    </location>
</feature>
<reference evidence="2" key="1">
    <citation type="submission" date="2023-10" db="EMBL/GenBank/DDBJ databases">
        <title>Genome assembly of Pristionchus species.</title>
        <authorList>
            <person name="Yoshida K."/>
            <person name="Sommer R.J."/>
        </authorList>
    </citation>
    <scope>NUCLEOTIDE SEQUENCE</scope>
    <source>
        <strain evidence="2">RS0144</strain>
    </source>
</reference>
<evidence type="ECO:0000313" key="3">
    <source>
        <dbReference type="Proteomes" id="UP001432027"/>
    </source>
</evidence>
<name>A0AAV5U422_9BILA</name>
<proteinExistence type="predicted"/>
<sequence length="86" mass="9390">LELLKTKPSWSVDGTFYAAPIDFEQILIIGVQEGHLFTPCAYAFLTSETTAAYTHAFRALKALGIVNDPTTVSTDFEFALSNAFLA</sequence>
<dbReference type="AlphaFoldDB" id="A0AAV5U422"/>
<keyword evidence="3" id="KW-1185">Reference proteome</keyword>
<gene>
    <name evidence="2" type="ORF">PENTCL1PPCAC_23810</name>
</gene>
<dbReference type="EMBL" id="BTSX01000005">
    <property type="protein sequence ID" value="GMT01636.1"/>
    <property type="molecule type" value="Genomic_DNA"/>
</dbReference>
<feature type="non-terminal residue" evidence="2">
    <location>
        <position position="86"/>
    </location>
</feature>
<dbReference type="Proteomes" id="UP001432027">
    <property type="component" value="Unassembled WGS sequence"/>
</dbReference>
<evidence type="ECO:0000313" key="2">
    <source>
        <dbReference type="EMBL" id="GMT01636.1"/>
    </source>
</evidence>
<feature type="domain" description="MULE transposase" evidence="1">
    <location>
        <begin position="10"/>
        <end position="84"/>
    </location>
</feature>
<evidence type="ECO:0000259" key="1">
    <source>
        <dbReference type="Pfam" id="PF10551"/>
    </source>
</evidence>
<dbReference type="InterPro" id="IPR018289">
    <property type="entry name" value="MULE_transposase_dom"/>
</dbReference>
<accession>A0AAV5U422</accession>